<reference evidence="4 5" key="1">
    <citation type="journal article" date="2013" name="Genome Announc.">
        <title>Draft Genome Sequence of the Psychrophilic and Alkaliphilic Rhodonellum psychrophilum Strain GCM71T.</title>
        <authorList>
            <person name="Hauptmann A.L."/>
            <person name="Glaring M.A."/>
            <person name="Hallin P.F."/>
            <person name="Prieme A."/>
            <person name="Stougaard P."/>
        </authorList>
    </citation>
    <scope>NUCLEOTIDE SEQUENCE [LARGE SCALE GENOMIC DNA]</scope>
    <source>
        <strain evidence="4 5">GCM71</strain>
    </source>
</reference>
<feature type="transmembrane region" description="Helical" evidence="2">
    <location>
        <begin position="149"/>
        <end position="169"/>
    </location>
</feature>
<dbReference type="EMBL" id="AWXR01000031">
    <property type="protein sequence ID" value="ERM82208.1"/>
    <property type="molecule type" value="Genomic_DNA"/>
</dbReference>
<dbReference type="PATRIC" id="fig|1123057.7.peg.2911"/>
<evidence type="ECO:0000259" key="3">
    <source>
        <dbReference type="Pfam" id="PF14020"/>
    </source>
</evidence>
<keyword evidence="2" id="KW-0812">Transmembrane</keyword>
<dbReference type="AlphaFoldDB" id="U5BWE9"/>
<proteinExistence type="predicted"/>
<keyword evidence="2" id="KW-1133">Transmembrane helix</keyword>
<keyword evidence="2" id="KW-0472">Membrane</keyword>
<evidence type="ECO:0000313" key="5">
    <source>
        <dbReference type="Proteomes" id="UP000016843"/>
    </source>
</evidence>
<evidence type="ECO:0000313" key="4">
    <source>
        <dbReference type="EMBL" id="ERM82208.1"/>
    </source>
</evidence>
<protein>
    <recommendedName>
        <fullName evidence="3">DUF4236 domain-containing protein</fullName>
    </recommendedName>
</protein>
<feature type="region of interest" description="Disordered" evidence="1">
    <location>
        <begin position="74"/>
        <end position="101"/>
    </location>
</feature>
<evidence type="ECO:0000256" key="1">
    <source>
        <dbReference type="SAM" id="MobiDB-lite"/>
    </source>
</evidence>
<gene>
    <name evidence="4" type="ORF">P872_07315</name>
</gene>
<comment type="caution">
    <text evidence="4">The sequence shown here is derived from an EMBL/GenBank/DDBJ whole genome shotgun (WGS) entry which is preliminary data.</text>
</comment>
<sequence length="389" mass="44141">MGEGRFGEELFQPLNLKTMRFKRRVRLFPGVTLNFSKTGISTTVGVPGASLNFNKQGTFLNTGIPGTGIYDRKRVGEKTTPHSPASRNLSNNFLEDGNGMRGEQQPLAENLSTTTTEGLKRLQETLINCYEEKNELIQEIKIAGSSLKWSKILLVISYFLIIGFFIKWFRNNRDEKMEYLADLEKQLAGCFVNIDMQTDIEIESAYTSLLSRYTSLLTCAKIWDITSFSPNNFPGSRSAATQTVTRVEVNFDFGNLEIIKSKYEALHFENANGGDLYVYPLFMAIVDSEKNFGLLDLREIDFEYSSQKFLEEEKIPEDAEITGKSWAKANKDGSPDRRFKENYQIPVCLYGNINIKSKTGLKEAYSFSNASKARDFAKTLKIYQKLLQS</sequence>
<dbReference type="Pfam" id="PF14020">
    <property type="entry name" value="DUF4236"/>
    <property type="match status" value="1"/>
</dbReference>
<name>U5BWE9_9BACT</name>
<dbReference type="eggNOG" id="ENOG502Z8XK">
    <property type="taxonomic scope" value="Bacteria"/>
</dbReference>
<keyword evidence="5" id="KW-1185">Reference proteome</keyword>
<organism evidence="4 5">
    <name type="scientific">Rhodonellum psychrophilum GCM71 = DSM 17998</name>
    <dbReference type="NCBI Taxonomy" id="1123057"/>
    <lineage>
        <taxon>Bacteria</taxon>
        <taxon>Pseudomonadati</taxon>
        <taxon>Bacteroidota</taxon>
        <taxon>Cytophagia</taxon>
        <taxon>Cytophagales</taxon>
        <taxon>Cytophagaceae</taxon>
        <taxon>Rhodonellum</taxon>
    </lineage>
</organism>
<evidence type="ECO:0000256" key="2">
    <source>
        <dbReference type="SAM" id="Phobius"/>
    </source>
</evidence>
<dbReference type="Proteomes" id="UP000016843">
    <property type="component" value="Unassembled WGS sequence"/>
</dbReference>
<dbReference type="InterPro" id="IPR025330">
    <property type="entry name" value="DUF4236"/>
</dbReference>
<accession>U5BWE9</accession>
<feature type="compositionally biased region" description="Polar residues" evidence="1">
    <location>
        <begin position="81"/>
        <end position="93"/>
    </location>
</feature>
<feature type="domain" description="DUF4236" evidence="3">
    <location>
        <begin position="19"/>
        <end position="72"/>
    </location>
</feature>